<proteinExistence type="predicted"/>
<gene>
    <name evidence="1" type="ORF">N3K66_004512</name>
</gene>
<name>A0ACC0V1F1_9HYPO</name>
<evidence type="ECO:0000313" key="1">
    <source>
        <dbReference type="EMBL" id="KAI9900250.1"/>
    </source>
</evidence>
<comment type="caution">
    <text evidence="1">The sequence shown here is derived from an EMBL/GenBank/DDBJ whole genome shotgun (WGS) entry which is preliminary data.</text>
</comment>
<dbReference type="Proteomes" id="UP001163324">
    <property type="component" value="Chromosome 4"/>
</dbReference>
<organism evidence="1 2">
    <name type="scientific">Trichothecium roseum</name>
    <dbReference type="NCBI Taxonomy" id="47278"/>
    <lineage>
        <taxon>Eukaryota</taxon>
        <taxon>Fungi</taxon>
        <taxon>Dikarya</taxon>
        <taxon>Ascomycota</taxon>
        <taxon>Pezizomycotina</taxon>
        <taxon>Sordariomycetes</taxon>
        <taxon>Hypocreomycetidae</taxon>
        <taxon>Hypocreales</taxon>
        <taxon>Hypocreales incertae sedis</taxon>
        <taxon>Trichothecium</taxon>
    </lineage>
</organism>
<evidence type="ECO:0000313" key="2">
    <source>
        <dbReference type="Proteomes" id="UP001163324"/>
    </source>
</evidence>
<reference evidence="1" key="1">
    <citation type="submission" date="2022-10" db="EMBL/GenBank/DDBJ databases">
        <title>Complete Genome of Trichothecium roseum strain YXFP-22015, a Plant Pathogen Isolated from Citrus.</title>
        <authorList>
            <person name="Wang Y."/>
            <person name="Zhu L."/>
        </authorList>
    </citation>
    <scope>NUCLEOTIDE SEQUENCE</scope>
    <source>
        <strain evidence="1">YXFP-22015</strain>
    </source>
</reference>
<sequence length="448" mass="49898">MSPAAHESMQVDPSRPKATHRRPKNREAQQHRRRQNRQAQQVYRERKRAAEETQRMRTARLEGAVEELGGILMSFADDLIAVDEVRRNHTLMTSLQKTIRRSIALTSEVLDMESTQGEESPRDPEVEESAVVRPHAKILDPVPPTETQQDQHEYGPSSLLSYQDDSRSAYTPTALTRSFASATSLDHLLYPRIAQQTFGNGWMDYHGDFVNHHPPNTGANGITPDTFPYRLVEQSVANSFNVLLRDVSIITDEARSIFRWTLGTKTREGLLCHLRWMLGPGRFILSRAAGIPARRYTKALACGRNLDDEESYDCGSHVSPTSAKKLGDEEASSEPLALLSARDVDDKLNSLQARPVGNNILEMTISSPAPTEMTMQKGEDGNNRPSAPGVQQGLTTFLTLRLSLSLLIQNLSTTAICLQAGPGYPETELGRIIQESMLQPAEMPMFVV</sequence>
<protein>
    <submittedName>
        <fullName evidence="1">Uncharacterized protein</fullName>
    </submittedName>
</protein>
<dbReference type="EMBL" id="CM047943">
    <property type="protein sequence ID" value="KAI9900250.1"/>
    <property type="molecule type" value="Genomic_DNA"/>
</dbReference>
<keyword evidence="2" id="KW-1185">Reference proteome</keyword>
<accession>A0ACC0V1F1</accession>